<keyword evidence="2" id="KW-0963">Cytoplasm</keyword>
<comment type="catalytic activity">
    <reaction evidence="2">
        <text>(7R,8S)-7,8-diammoniononanoate + CO2 + ATP = (4R,5S)-dethiobiotin + ADP + phosphate + 3 H(+)</text>
        <dbReference type="Rhea" id="RHEA:15805"/>
        <dbReference type="ChEBI" id="CHEBI:15378"/>
        <dbReference type="ChEBI" id="CHEBI:16526"/>
        <dbReference type="ChEBI" id="CHEBI:30616"/>
        <dbReference type="ChEBI" id="CHEBI:43474"/>
        <dbReference type="ChEBI" id="CHEBI:149469"/>
        <dbReference type="ChEBI" id="CHEBI:149473"/>
        <dbReference type="ChEBI" id="CHEBI:456216"/>
        <dbReference type="EC" id="6.3.3.3"/>
    </reaction>
</comment>
<dbReference type="CDD" id="cd03109">
    <property type="entry name" value="DTBS"/>
    <property type="match status" value="1"/>
</dbReference>
<proteinExistence type="inferred from homology"/>
<evidence type="ECO:0000313" key="4">
    <source>
        <dbReference type="Proteomes" id="UP000192491"/>
    </source>
</evidence>
<dbReference type="InterPro" id="IPR027417">
    <property type="entry name" value="P-loop_NTPase"/>
</dbReference>
<dbReference type="GO" id="GO:0004141">
    <property type="term" value="F:dethiobiotin synthase activity"/>
    <property type="evidence" value="ECO:0007669"/>
    <property type="project" value="UniProtKB-UniRule"/>
</dbReference>
<protein>
    <recommendedName>
        <fullName evidence="2">ATP-dependent dethiobiotin synthetase BioD</fullName>
        <ecNumber evidence="2">6.3.3.3</ecNumber>
    </recommendedName>
    <alternativeName>
        <fullName evidence="2">DTB synthetase</fullName>
        <shortName evidence="2">DTBS</shortName>
    </alternativeName>
    <alternativeName>
        <fullName evidence="2">Dethiobiotin synthase</fullName>
    </alternativeName>
</protein>
<feature type="binding site" evidence="2">
    <location>
        <begin position="130"/>
        <end position="133"/>
    </location>
    <ligand>
        <name>ATP</name>
        <dbReference type="ChEBI" id="CHEBI:30616"/>
    </ligand>
</feature>
<dbReference type="AlphaFoldDB" id="A0A1Y1Q8B0"/>
<keyword evidence="1 2" id="KW-0093">Biotin biosynthesis</keyword>
<feature type="binding site" evidence="2">
    <location>
        <position position="70"/>
    </location>
    <ligand>
        <name>Mg(2+)</name>
        <dbReference type="ChEBI" id="CHEBI:18420"/>
    </ligand>
</feature>
<dbReference type="PIRSF" id="PIRSF006755">
    <property type="entry name" value="DTB_synth"/>
    <property type="match status" value="1"/>
</dbReference>
<keyword evidence="2" id="KW-0547">Nucleotide-binding</keyword>
<gene>
    <name evidence="2" type="primary">bioD</name>
    <name evidence="3" type="ORF">BWK73_51075</name>
</gene>
<comment type="similarity">
    <text evidence="2">Belongs to the dethiobiotin synthetase family.</text>
</comment>
<dbReference type="Pfam" id="PF13500">
    <property type="entry name" value="AAA_26"/>
    <property type="match status" value="1"/>
</dbReference>
<name>A0A1Y1Q8B0_9GAMM</name>
<keyword evidence="2" id="KW-0460">Magnesium</keyword>
<keyword evidence="2" id="KW-0436">Ligase</keyword>
<evidence type="ECO:0000313" key="3">
    <source>
        <dbReference type="EMBL" id="OQW99081.1"/>
    </source>
</evidence>
<comment type="caution">
    <text evidence="2">Lacks conserved residue(s) required for the propagation of feature annotation.</text>
</comment>
<comment type="caution">
    <text evidence="3">The sequence shown here is derived from an EMBL/GenBank/DDBJ whole genome shotgun (WGS) entry which is preliminary data.</text>
</comment>
<comment type="subunit">
    <text evidence="2">Homodimer.</text>
</comment>
<dbReference type="EMBL" id="MTEJ01000714">
    <property type="protein sequence ID" value="OQW99081.1"/>
    <property type="molecule type" value="Genomic_DNA"/>
</dbReference>
<dbReference type="SUPFAM" id="SSF52540">
    <property type="entry name" value="P-loop containing nucleoside triphosphate hydrolases"/>
    <property type="match status" value="1"/>
</dbReference>
<dbReference type="GO" id="GO:0005524">
    <property type="term" value="F:ATP binding"/>
    <property type="evidence" value="ECO:0007669"/>
    <property type="project" value="UniProtKB-UniRule"/>
</dbReference>
<feature type="binding site" evidence="2">
    <location>
        <position position="60"/>
    </location>
    <ligand>
        <name>substrate</name>
    </ligand>
</feature>
<dbReference type="HAMAP" id="MF_00336">
    <property type="entry name" value="BioD"/>
    <property type="match status" value="1"/>
</dbReference>
<feature type="binding site" evidence="2">
    <location>
        <begin position="190"/>
        <end position="191"/>
    </location>
    <ligand>
        <name>ATP</name>
        <dbReference type="ChEBI" id="CHEBI:30616"/>
    </ligand>
</feature>
<organism evidence="3 4">
    <name type="scientific">Thiothrix lacustris</name>
    <dbReference type="NCBI Taxonomy" id="525917"/>
    <lineage>
        <taxon>Bacteria</taxon>
        <taxon>Pseudomonadati</taxon>
        <taxon>Pseudomonadota</taxon>
        <taxon>Gammaproteobacteria</taxon>
        <taxon>Thiotrichales</taxon>
        <taxon>Thiotrichaceae</taxon>
        <taxon>Thiothrix</taxon>
    </lineage>
</organism>
<feature type="binding site" evidence="2">
    <location>
        <position position="70"/>
    </location>
    <ligand>
        <name>ATP</name>
        <dbReference type="ChEBI" id="CHEBI:30616"/>
    </ligand>
</feature>
<dbReference type="UniPathway" id="UPA00078">
    <property type="reaction ID" value="UER00161"/>
</dbReference>
<dbReference type="Proteomes" id="UP000192491">
    <property type="component" value="Unassembled WGS sequence"/>
</dbReference>
<keyword evidence="2" id="KW-0479">Metal-binding</keyword>
<comment type="cofactor">
    <cofactor evidence="2">
        <name>Mg(2+)</name>
        <dbReference type="ChEBI" id="CHEBI:18420"/>
    </cofactor>
</comment>
<dbReference type="EC" id="6.3.3.3" evidence="2"/>
<feature type="binding site" evidence="2">
    <location>
        <position position="130"/>
    </location>
    <ligand>
        <name>Mg(2+)</name>
        <dbReference type="ChEBI" id="CHEBI:18420"/>
    </ligand>
</feature>
<sequence>MGMIVPSLAHWLEASELLNSKGMFMTGTDTNVGKTWVGKQLIHTLRVLGREIIPRKPIESGWNADTQQTDAWQLAHAAGLELDDSICPYRFTAAISPPRAAHLVGKHLTLQTLAATCPTRWKQPQFLYVEGAGGFYSPIADDGLNADLAQILGLPVVLVAENKLGCINQVLMAAEAIQQRRLPFAGVILNNRQPLPEGMDNLNDLRAYLTVPVMTFPAT</sequence>
<comment type="function">
    <text evidence="2">Catalyzes a mechanistically unusual reaction, the ATP-dependent insertion of CO2 between the N7 and N8 nitrogen atoms of 7,8-diaminopelargonic acid (DAPA, also called 7,8-diammoniononanoate) to form a ureido ring.</text>
</comment>
<feature type="binding site" evidence="2">
    <location>
        <position position="35"/>
    </location>
    <ligand>
        <name>Mg(2+)</name>
        <dbReference type="ChEBI" id="CHEBI:18420"/>
    </ligand>
</feature>
<dbReference type="NCBIfam" id="TIGR00347">
    <property type="entry name" value="bioD"/>
    <property type="match status" value="1"/>
</dbReference>
<dbReference type="GO" id="GO:0009102">
    <property type="term" value="P:biotin biosynthetic process"/>
    <property type="evidence" value="ECO:0007669"/>
    <property type="project" value="UniProtKB-UniRule"/>
</dbReference>
<evidence type="ECO:0000256" key="1">
    <source>
        <dbReference type="ARBA" id="ARBA00022756"/>
    </source>
</evidence>
<dbReference type="PANTHER" id="PTHR43210">
    <property type="entry name" value="DETHIOBIOTIN SYNTHETASE"/>
    <property type="match status" value="1"/>
</dbReference>
<dbReference type="InterPro" id="IPR004472">
    <property type="entry name" value="DTB_synth_BioD"/>
</dbReference>
<comment type="pathway">
    <text evidence="2">Cofactor biosynthesis; biotin biosynthesis; biotin from 7,8-diaminononanoate: step 1/2.</text>
</comment>
<keyword evidence="2" id="KW-0067">ATP-binding</keyword>
<reference evidence="3 4" key="1">
    <citation type="submission" date="2017-01" db="EMBL/GenBank/DDBJ databases">
        <title>Novel large sulfur bacteria in the metagenomes of groundwater-fed chemosynthetic microbial mats in the Lake Huron basin.</title>
        <authorList>
            <person name="Sharrar A.M."/>
            <person name="Flood B.E."/>
            <person name="Bailey J.V."/>
            <person name="Jones D.S."/>
            <person name="Biddanda B."/>
            <person name="Ruberg S.A."/>
            <person name="Marcus D.N."/>
            <person name="Dick G.J."/>
        </authorList>
    </citation>
    <scope>NUCLEOTIDE SEQUENCE [LARGE SCALE GENOMIC DNA]</scope>
    <source>
        <strain evidence="3">A8</strain>
    </source>
</reference>
<dbReference type="PANTHER" id="PTHR43210:SF5">
    <property type="entry name" value="DETHIOBIOTIN SYNTHETASE"/>
    <property type="match status" value="1"/>
</dbReference>
<evidence type="ECO:0000256" key="2">
    <source>
        <dbReference type="HAMAP-Rule" id="MF_00336"/>
    </source>
</evidence>
<dbReference type="Gene3D" id="3.40.50.300">
    <property type="entry name" value="P-loop containing nucleotide triphosphate hydrolases"/>
    <property type="match status" value="1"/>
</dbReference>
<dbReference type="GO" id="GO:0000287">
    <property type="term" value="F:magnesium ion binding"/>
    <property type="evidence" value="ECO:0007669"/>
    <property type="project" value="UniProtKB-UniRule"/>
</dbReference>
<comment type="subcellular location">
    <subcellularLocation>
        <location evidence="2">Cytoplasm</location>
    </subcellularLocation>
</comment>
<feature type="active site" evidence="2">
    <location>
        <position position="56"/>
    </location>
</feature>
<accession>A0A1Y1Q8B0</accession>
<dbReference type="GO" id="GO:0005829">
    <property type="term" value="C:cytosol"/>
    <property type="evidence" value="ECO:0007669"/>
    <property type="project" value="TreeGrafter"/>
</dbReference>